<dbReference type="PANTHER" id="PTHR30451:SF21">
    <property type="entry name" value="FIMBRIAL USHER DOMAIN-CONTAINING PROTEIN YDET-RELATED"/>
    <property type="match status" value="1"/>
</dbReference>
<dbReference type="InterPro" id="IPR025885">
    <property type="entry name" value="PapC_N"/>
</dbReference>
<dbReference type="InterPro" id="IPR037224">
    <property type="entry name" value="PapC_N_sf"/>
</dbReference>
<comment type="similarity">
    <text evidence="2">Belongs to the fimbrial export usher family.</text>
</comment>
<evidence type="ECO:0000256" key="7">
    <source>
        <dbReference type="ARBA" id="ARBA00022729"/>
    </source>
</evidence>
<evidence type="ECO:0000256" key="6">
    <source>
        <dbReference type="ARBA" id="ARBA00022692"/>
    </source>
</evidence>
<evidence type="ECO:0000256" key="1">
    <source>
        <dbReference type="ARBA" id="ARBA00004571"/>
    </source>
</evidence>
<dbReference type="GO" id="GO:0009279">
    <property type="term" value="C:cell outer membrane"/>
    <property type="evidence" value="ECO:0007669"/>
    <property type="project" value="UniProtKB-SubCell"/>
</dbReference>
<evidence type="ECO:0000259" key="11">
    <source>
        <dbReference type="Pfam" id="PF13954"/>
    </source>
</evidence>
<dbReference type="Pfam" id="PF00577">
    <property type="entry name" value="Usher"/>
    <property type="match status" value="1"/>
</dbReference>
<reference evidence="12" key="1">
    <citation type="submission" date="2019-11" db="EMBL/GenBank/DDBJ databases">
        <authorList>
            <person name="Feng L."/>
        </authorList>
    </citation>
    <scope>NUCLEOTIDE SEQUENCE</scope>
    <source>
        <strain evidence="12">EMassiliensisLFYP7</strain>
    </source>
</reference>
<dbReference type="Gene3D" id="3.10.20.410">
    <property type="match status" value="1"/>
</dbReference>
<dbReference type="GO" id="GO:0009297">
    <property type="term" value="P:pilus assembly"/>
    <property type="evidence" value="ECO:0007669"/>
    <property type="project" value="InterPro"/>
</dbReference>
<evidence type="ECO:0000313" key="12">
    <source>
        <dbReference type="EMBL" id="VYU40220.1"/>
    </source>
</evidence>
<dbReference type="Gene3D" id="2.60.40.2070">
    <property type="match status" value="1"/>
</dbReference>
<dbReference type="AlphaFoldDB" id="A0A6N3EGM9"/>
<evidence type="ECO:0000256" key="5">
    <source>
        <dbReference type="ARBA" id="ARBA00022558"/>
    </source>
</evidence>
<comment type="subcellular location">
    <subcellularLocation>
        <location evidence="1">Cell outer membrane</location>
        <topology evidence="1">Multi-pass membrane protein</topology>
    </subcellularLocation>
</comment>
<evidence type="ECO:0000256" key="9">
    <source>
        <dbReference type="ARBA" id="ARBA00023237"/>
    </source>
</evidence>
<evidence type="ECO:0000256" key="8">
    <source>
        <dbReference type="ARBA" id="ARBA00023136"/>
    </source>
</evidence>
<feature type="domain" description="PapC-like C-terminal" evidence="10">
    <location>
        <begin position="760"/>
        <end position="820"/>
    </location>
</feature>
<feature type="domain" description="PapC N-terminal" evidence="11">
    <location>
        <begin position="26"/>
        <end position="163"/>
    </location>
</feature>
<evidence type="ECO:0000259" key="10">
    <source>
        <dbReference type="Pfam" id="PF13953"/>
    </source>
</evidence>
<keyword evidence="6" id="KW-0812">Transmembrane</keyword>
<keyword evidence="9" id="KW-0998">Cell outer membrane</keyword>
<dbReference type="Pfam" id="PF13954">
    <property type="entry name" value="PapC_N"/>
    <property type="match status" value="1"/>
</dbReference>
<proteinExistence type="inferred from homology"/>
<dbReference type="Gene3D" id="2.60.40.3110">
    <property type="match status" value="1"/>
</dbReference>
<keyword evidence="4" id="KW-1134">Transmembrane beta strand</keyword>
<dbReference type="Gene3D" id="2.60.40.2610">
    <property type="entry name" value="Outer membrane usher protein FimD, plug domain"/>
    <property type="match status" value="1"/>
</dbReference>
<keyword evidence="3" id="KW-0813">Transport</keyword>
<evidence type="ECO:0000256" key="3">
    <source>
        <dbReference type="ARBA" id="ARBA00022448"/>
    </source>
</evidence>
<name>A0A6N3EGM9_9ENTR</name>
<sequence>MRHTGIKIAAAMMTLFFLDESYGSTEFNSAFLKVGDREKMLSLIDPASGIVPGIYPVDIYLNGRYIEQRQVTFNRDDSAGALRPCLSADVLRSWAVSIERGRSDTCFPLAEAIPGASAAFNITEHNLQLHVPQKSLNTLPQDAVPATQLDNGITAGFVNYNLAASNTRLNGQQDQYAFMNLRSGLNYGAWRLRNTVSVSKQDATSPHWQNSATWIETDIPPFASRFVLGQASTHNMLFSSIPFRGAQLSSEDMMRAESQSRYAPTIRGVATTNARVEIRQNKYLIYATNVPAGPFEFKDIVPVSQSGDLFVTVIEADGRQQNTVVPFTTLPGMVRKNLWNYEAVAGRYHDGVEGYSPSFAQGQLAWGLTDTVTLSGGVLAAEHYRSLAVGAGHNFGQAGALQMDLSASDTHLAAGSTKRGGSARFLYAKSFLSTGTRLQLAGYRYSSSGFYDFSEAVMERRRWDDGRYRQYYWDDESQSSVAGFASDPQVSYTSYFYTKKERVTVTANQQLGELGQAWLSFNRQSYWQNPNTDTAIQSGFTSRIGRVSYSLFYQHTRSNYYAHDDSVNIRFSLPLSLGKQSATATLDMHSGRSGTSSSSLGLSGSLMEDNKLSYTVQSNYGKDTGAAQSASLGYASQMGHFFAGYSASSDMRQTSINANGAIVAHRGGLTLAPPLGSTFSLAQAADAKGVRIDNQQGAKINSSGYAVVPYVIPYRVNELSLNTADFPDGLDIPVATQTTVPTYGAITRVKFETFSGENFLIHSTLPNGSYPPPGATVYAPDGRSNGVVGPDGELYVSGVRRGDSLAVRWGQNSGDSCTISVPPQSGAAPQQRGYSVLSAVCEMREAR</sequence>
<dbReference type="InterPro" id="IPR000015">
    <property type="entry name" value="Fimb_usher"/>
</dbReference>
<evidence type="ECO:0000256" key="4">
    <source>
        <dbReference type="ARBA" id="ARBA00022452"/>
    </source>
</evidence>
<protein>
    <submittedName>
        <fullName evidence="12">Outer membrane usher protein FimD</fullName>
    </submittedName>
</protein>
<dbReference type="InterPro" id="IPR025949">
    <property type="entry name" value="PapC-like_C"/>
</dbReference>
<dbReference type="InterPro" id="IPR043142">
    <property type="entry name" value="PapC-like_C_sf"/>
</dbReference>
<evidence type="ECO:0000256" key="2">
    <source>
        <dbReference type="ARBA" id="ARBA00008064"/>
    </source>
</evidence>
<organism evidence="12">
    <name type="scientific">Phytobacter massiliensis</name>
    <dbReference type="NCBI Taxonomy" id="1485952"/>
    <lineage>
        <taxon>Bacteria</taxon>
        <taxon>Pseudomonadati</taxon>
        <taxon>Pseudomonadota</taxon>
        <taxon>Gammaproteobacteria</taxon>
        <taxon>Enterobacterales</taxon>
        <taxon>Enterobacteriaceae</taxon>
        <taxon>Phytobacter</taxon>
    </lineage>
</organism>
<keyword evidence="5" id="KW-1029">Fimbrium biogenesis</keyword>
<dbReference type="SUPFAM" id="SSF141729">
    <property type="entry name" value="FimD N-terminal domain-like"/>
    <property type="match status" value="1"/>
</dbReference>
<keyword evidence="8" id="KW-0472">Membrane</keyword>
<dbReference type="InterPro" id="IPR042186">
    <property type="entry name" value="FimD_plug_dom"/>
</dbReference>
<accession>A0A6N3EGM9</accession>
<keyword evidence="7" id="KW-0732">Signal</keyword>
<gene>
    <name evidence="12" type="primary">fimD_6</name>
    <name evidence="12" type="ORF">EMLFYP7_02235</name>
</gene>
<dbReference type="Pfam" id="PF13953">
    <property type="entry name" value="PapC_C"/>
    <property type="match status" value="1"/>
</dbReference>
<dbReference type="GO" id="GO:0015473">
    <property type="term" value="F:fimbrial usher porin activity"/>
    <property type="evidence" value="ECO:0007669"/>
    <property type="project" value="InterPro"/>
</dbReference>
<dbReference type="EMBL" id="CACRTZ010000020">
    <property type="protein sequence ID" value="VYU40220.1"/>
    <property type="molecule type" value="Genomic_DNA"/>
</dbReference>
<dbReference type="PANTHER" id="PTHR30451">
    <property type="entry name" value="OUTER MEMBRANE USHER PROTEIN"/>
    <property type="match status" value="1"/>
</dbReference>